<feature type="transmembrane region" description="Helical" evidence="1">
    <location>
        <begin position="112"/>
        <end position="134"/>
    </location>
</feature>
<keyword evidence="1" id="KW-1133">Transmembrane helix</keyword>
<proteinExistence type="predicted"/>
<dbReference type="InterPro" id="IPR012340">
    <property type="entry name" value="NA-bd_OB-fold"/>
</dbReference>
<gene>
    <name evidence="2" type="ORF">BX611_0740</name>
</gene>
<feature type="transmembrane region" description="Helical" evidence="1">
    <location>
        <begin position="78"/>
        <end position="100"/>
    </location>
</feature>
<name>A0A3D9RU06_9FLAO</name>
<feature type="transmembrane region" description="Helical" evidence="1">
    <location>
        <begin position="37"/>
        <end position="57"/>
    </location>
</feature>
<evidence type="ECO:0000256" key="1">
    <source>
        <dbReference type="SAM" id="Phobius"/>
    </source>
</evidence>
<dbReference type="Gene3D" id="2.40.50.140">
    <property type="entry name" value="Nucleic acid-binding proteins"/>
    <property type="match status" value="1"/>
</dbReference>
<dbReference type="AlphaFoldDB" id="A0A3D9RU06"/>
<sequence>MINNLVFNQYLVYSDTYLKMCFMKEFFEEMSALEQTYWIIALVGSIVFLIIFILTFIGGGDADMEADASDFEADDGGVGFQFFTFKGIVAFFTIFGWSGVTCIDNGLSTTATLIISTIAGLIMMVLTSLLFYWMHKLSESGTLKMKNAVGVICEVYLPIGAKRSKMGKVQIKVQGSLRELEAITDEEEDLKTGTMVKVTEIVSAEILLVEKISK</sequence>
<keyword evidence="3" id="KW-1185">Reference proteome</keyword>
<evidence type="ECO:0000313" key="3">
    <source>
        <dbReference type="Proteomes" id="UP000256429"/>
    </source>
</evidence>
<keyword evidence="1" id="KW-0812">Transmembrane</keyword>
<evidence type="ECO:0008006" key="4">
    <source>
        <dbReference type="Google" id="ProtNLM"/>
    </source>
</evidence>
<evidence type="ECO:0000313" key="2">
    <source>
        <dbReference type="EMBL" id="REE83449.1"/>
    </source>
</evidence>
<comment type="caution">
    <text evidence="2">The sequence shown here is derived from an EMBL/GenBank/DDBJ whole genome shotgun (WGS) entry which is preliminary data.</text>
</comment>
<keyword evidence="1" id="KW-0472">Membrane</keyword>
<organism evidence="2 3">
    <name type="scientific">Lutibacter oceani</name>
    <dbReference type="NCBI Taxonomy" id="1853311"/>
    <lineage>
        <taxon>Bacteria</taxon>
        <taxon>Pseudomonadati</taxon>
        <taxon>Bacteroidota</taxon>
        <taxon>Flavobacteriia</taxon>
        <taxon>Flavobacteriales</taxon>
        <taxon>Flavobacteriaceae</taxon>
        <taxon>Lutibacter</taxon>
    </lineage>
</organism>
<reference evidence="2 3" key="1">
    <citation type="submission" date="2018-08" db="EMBL/GenBank/DDBJ databases">
        <title>Genomic Encyclopedia of Type Strains, Phase III (KMG-III): the genomes of soil and plant-associated and newly described type strains.</title>
        <authorList>
            <person name="Whitman W."/>
        </authorList>
    </citation>
    <scope>NUCLEOTIDE SEQUENCE [LARGE SCALE GENOMIC DNA]</scope>
    <source>
        <strain evidence="2 3">325-5</strain>
    </source>
</reference>
<protein>
    <recommendedName>
        <fullName evidence="4">NfeD-like partner-binding protein</fullName>
    </recommendedName>
</protein>
<accession>A0A3D9RU06</accession>
<dbReference type="EMBL" id="QTTQ01000009">
    <property type="protein sequence ID" value="REE83449.1"/>
    <property type="molecule type" value="Genomic_DNA"/>
</dbReference>
<dbReference type="Proteomes" id="UP000256429">
    <property type="component" value="Unassembled WGS sequence"/>
</dbReference>